<accession>A0A560B038</accession>
<reference evidence="3 4" key="1">
    <citation type="submission" date="2019-06" db="EMBL/GenBank/DDBJ databases">
        <title>Genomic Encyclopedia of Type Strains, Phase IV (KMG-V): Genome sequencing to study the core and pangenomes of soil and plant-associated prokaryotes.</title>
        <authorList>
            <person name="Whitman W."/>
        </authorList>
    </citation>
    <scope>NUCLEOTIDE SEQUENCE [LARGE SCALE GENOMIC DNA]</scope>
    <source>
        <strain evidence="3 4">BR 11796</strain>
    </source>
</reference>
<feature type="compositionally biased region" description="Low complexity" evidence="1">
    <location>
        <begin position="52"/>
        <end position="68"/>
    </location>
</feature>
<dbReference type="RefSeq" id="WP_145678309.1">
    <property type="nucleotide sequence ID" value="NZ_VITF01000009.1"/>
</dbReference>
<dbReference type="Proteomes" id="UP000316083">
    <property type="component" value="Unassembled WGS sequence"/>
</dbReference>
<keyword evidence="2" id="KW-0732">Signal</keyword>
<dbReference type="EMBL" id="VITF01000009">
    <property type="protein sequence ID" value="TWA65991.1"/>
    <property type="molecule type" value="Genomic_DNA"/>
</dbReference>
<dbReference type="AlphaFoldDB" id="A0A560B038"/>
<gene>
    <name evidence="3" type="ORF">FBZ82_109248</name>
</gene>
<evidence type="ECO:0000313" key="3">
    <source>
        <dbReference type="EMBL" id="TWA65991.1"/>
    </source>
</evidence>
<evidence type="ECO:0000256" key="1">
    <source>
        <dbReference type="SAM" id="MobiDB-lite"/>
    </source>
</evidence>
<feature type="chain" id="PRO_5022024391" evidence="2">
    <location>
        <begin position="24"/>
        <end position="406"/>
    </location>
</feature>
<sequence>MLDKAVAAALSSLLLLGAAVAHADGAQVAELVPVNPPTMYYPAPSSGPAPAPRTVAPSPPAASSAAADPTEKTGPAELEDGWEGGPSRDRDGKFAYCAIEGRFDTGHVLMIARNVKGEVNLGMGIPGAELPNGEQWKVKVVVDGKLTRERRALAPKPDMLVIPNGKDEELYTALMNGKEVVFASDADRMAFALKGTKKVLTDLKTCVDKAGAVPPIDTRTKKVATRPDELPEGLADLLKAAGVRDVKRVSLENVPKGERPADMAWRIGPIVGGIRERMVEEGSKLEDLSAGYVDAMKKRCEGGTPTASLSAVEDLPGLMLRTGSVDCALKEGKMHVSLTFFLSPGRLFTILFHEAQEADIGLADKVRDNLAEVLRRLAVNPPSAQPSTQSSAQPSASPAPAQTGKP</sequence>
<feature type="signal peptide" evidence="2">
    <location>
        <begin position="1"/>
        <end position="23"/>
    </location>
</feature>
<organism evidence="3 4">
    <name type="scientific">Azospirillum brasilense</name>
    <dbReference type="NCBI Taxonomy" id="192"/>
    <lineage>
        <taxon>Bacteria</taxon>
        <taxon>Pseudomonadati</taxon>
        <taxon>Pseudomonadota</taxon>
        <taxon>Alphaproteobacteria</taxon>
        <taxon>Rhodospirillales</taxon>
        <taxon>Azospirillaceae</taxon>
        <taxon>Azospirillum</taxon>
    </lineage>
</organism>
<evidence type="ECO:0000256" key="2">
    <source>
        <dbReference type="SAM" id="SignalP"/>
    </source>
</evidence>
<evidence type="ECO:0000313" key="4">
    <source>
        <dbReference type="Proteomes" id="UP000316083"/>
    </source>
</evidence>
<protein>
    <submittedName>
        <fullName evidence="3">Uncharacterized protein</fullName>
    </submittedName>
</protein>
<feature type="region of interest" description="Disordered" evidence="1">
    <location>
        <begin position="379"/>
        <end position="406"/>
    </location>
</feature>
<feature type="region of interest" description="Disordered" evidence="1">
    <location>
        <begin position="43"/>
        <end position="89"/>
    </location>
</feature>
<comment type="caution">
    <text evidence="3">The sequence shown here is derived from an EMBL/GenBank/DDBJ whole genome shotgun (WGS) entry which is preliminary data.</text>
</comment>
<proteinExistence type="predicted"/>
<feature type="compositionally biased region" description="Low complexity" evidence="1">
    <location>
        <begin position="381"/>
        <end position="406"/>
    </location>
</feature>
<name>A0A560B038_AZOBR</name>